<evidence type="ECO:0000256" key="1">
    <source>
        <dbReference type="SAM" id="MobiDB-lite"/>
    </source>
</evidence>
<reference evidence="2" key="2">
    <citation type="journal article" date="2015" name="Data Brief">
        <title>Shoot transcriptome of the giant reed, Arundo donax.</title>
        <authorList>
            <person name="Barrero R.A."/>
            <person name="Guerrero F.D."/>
            <person name="Moolhuijzen P."/>
            <person name="Goolsby J.A."/>
            <person name="Tidwell J."/>
            <person name="Bellgard S.E."/>
            <person name="Bellgard M.I."/>
        </authorList>
    </citation>
    <scope>NUCLEOTIDE SEQUENCE</scope>
    <source>
        <tissue evidence="2">Shoot tissue taken approximately 20 cm above the soil surface</tissue>
    </source>
</reference>
<dbReference type="EMBL" id="GBRH01162523">
    <property type="protein sequence ID" value="JAE35373.1"/>
    <property type="molecule type" value="Transcribed_RNA"/>
</dbReference>
<feature type="compositionally biased region" description="Low complexity" evidence="1">
    <location>
        <begin position="1"/>
        <end position="15"/>
    </location>
</feature>
<feature type="region of interest" description="Disordered" evidence="1">
    <location>
        <begin position="1"/>
        <end position="41"/>
    </location>
</feature>
<reference evidence="2" key="1">
    <citation type="submission" date="2014-09" db="EMBL/GenBank/DDBJ databases">
        <authorList>
            <person name="Magalhaes I.L.F."/>
            <person name="Oliveira U."/>
            <person name="Santos F.R."/>
            <person name="Vidigal T.H.D.A."/>
            <person name="Brescovit A.D."/>
            <person name="Santos A.J."/>
        </authorList>
    </citation>
    <scope>NUCLEOTIDE SEQUENCE</scope>
    <source>
        <tissue evidence="2">Shoot tissue taken approximately 20 cm above the soil surface</tissue>
    </source>
</reference>
<proteinExistence type="predicted"/>
<dbReference type="AlphaFoldDB" id="A0A0A9HR18"/>
<evidence type="ECO:0000313" key="2">
    <source>
        <dbReference type="EMBL" id="JAE35373.1"/>
    </source>
</evidence>
<organism evidence="2">
    <name type="scientific">Arundo donax</name>
    <name type="common">Giant reed</name>
    <name type="synonym">Donax arundinaceus</name>
    <dbReference type="NCBI Taxonomy" id="35708"/>
    <lineage>
        <taxon>Eukaryota</taxon>
        <taxon>Viridiplantae</taxon>
        <taxon>Streptophyta</taxon>
        <taxon>Embryophyta</taxon>
        <taxon>Tracheophyta</taxon>
        <taxon>Spermatophyta</taxon>
        <taxon>Magnoliopsida</taxon>
        <taxon>Liliopsida</taxon>
        <taxon>Poales</taxon>
        <taxon>Poaceae</taxon>
        <taxon>PACMAD clade</taxon>
        <taxon>Arundinoideae</taxon>
        <taxon>Arundineae</taxon>
        <taxon>Arundo</taxon>
    </lineage>
</organism>
<name>A0A0A9HR18_ARUDO</name>
<sequence length="41" mass="4415">MESPNRATRNARTTNCTGAPSRPHQALQVHQGLRSAGTGQR</sequence>
<protein>
    <submittedName>
        <fullName evidence="2">Uncharacterized protein</fullName>
    </submittedName>
</protein>
<accession>A0A0A9HR18</accession>